<dbReference type="EMBL" id="AXCM01016582">
    <property type="status" value="NOT_ANNOTATED_CDS"/>
    <property type="molecule type" value="Genomic_DNA"/>
</dbReference>
<accession>A0A182LUU5</accession>
<feature type="compositionally biased region" description="Low complexity" evidence="1">
    <location>
        <begin position="24"/>
        <end position="36"/>
    </location>
</feature>
<dbReference type="AlphaFoldDB" id="A0A182LUU5"/>
<proteinExistence type="predicted"/>
<reference evidence="3" key="1">
    <citation type="submission" date="2013-09" db="EMBL/GenBank/DDBJ databases">
        <title>The Genome Sequence of Anopheles culicifacies species A.</title>
        <authorList>
            <consortium name="The Broad Institute Genomics Platform"/>
            <person name="Neafsey D.E."/>
            <person name="Besansky N."/>
            <person name="Howell P."/>
            <person name="Walton C."/>
            <person name="Young S.K."/>
            <person name="Zeng Q."/>
            <person name="Gargeya S."/>
            <person name="Fitzgerald M."/>
            <person name="Haas B."/>
            <person name="Abouelleil A."/>
            <person name="Allen A.W."/>
            <person name="Alvarado L."/>
            <person name="Arachchi H.M."/>
            <person name="Berlin A.M."/>
            <person name="Chapman S.B."/>
            <person name="Gainer-Dewar J."/>
            <person name="Goldberg J."/>
            <person name="Griggs A."/>
            <person name="Gujja S."/>
            <person name="Hansen M."/>
            <person name="Howarth C."/>
            <person name="Imamovic A."/>
            <person name="Ireland A."/>
            <person name="Larimer J."/>
            <person name="McCowan C."/>
            <person name="Murphy C."/>
            <person name="Pearson M."/>
            <person name="Poon T.W."/>
            <person name="Priest M."/>
            <person name="Roberts A."/>
            <person name="Saif S."/>
            <person name="Shea T."/>
            <person name="Sisk P."/>
            <person name="Sykes S."/>
            <person name="Wortman J."/>
            <person name="Nusbaum C."/>
            <person name="Birren B."/>
        </authorList>
    </citation>
    <scope>NUCLEOTIDE SEQUENCE [LARGE SCALE GENOMIC DNA]</scope>
    <source>
        <strain evidence="3">A-37</strain>
    </source>
</reference>
<dbReference type="EnsemblMetazoa" id="ACUA002506-RA">
    <property type="protein sequence ID" value="ACUA002506-PA"/>
    <property type="gene ID" value="ACUA002506"/>
</dbReference>
<feature type="region of interest" description="Disordered" evidence="1">
    <location>
        <begin position="24"/>
        <end position="67"/>
    </location>
</feature>
<evidence type="ECO:0000256" key="1">
    <source>
        <dbReference type="SAM" id="MobiDB-lite"/>
    </source>
</evidence>
<reference evidence="2" key="2">
    <citation type="submission" date="2020-05" db="UniProtKB">
        <authorList>
            <consortium name="EnsemblMetazoa"/>
        </authorList>
    </citation>
    <scope>IDENTIFICATION</scope>
    <source>
        <strain evidence="2">A-37</strain>
    </source>
</reference>
<dbReference type="Proteomes" id="UP000075883">
    <property type="component" value="Unassembled WGS sequence"/>
</dbReference>
<name>A0A182LUU5_9DIPT</name>
<keyword evidence="3" id="KW-1185">Reference proteome</keyword>
<dbReference type="VEuPathDB" id="VectorBase:ACUA002506"/>
<protein>
    <submittedName>
        <fullName evidence="2">Uncharacterized protein</fullName>
    </submittedName>
</protein>
<sequence>MGTNSSGRESNALLGGLLNVTVVSSHDGSTSQSQSRSARDDAMGSGQDVVVGKDGTSAQTGTGGEVAQQGNLVRELTGRSFLTVDDTVGRNQLAVDLHFRWQTGPVVIEFIDRAHLGPIDIDPFGAGNGQETNKKHEGFHLDDTDPPSRTLSTVRYRLSRPQAKISRGCKAMEEEEEECYLEILSFSERHSKTPN</sequence>
<evidence type="ECO:0000313" key="3">
    <source>
        <dbReference type="Proteomes" id="UP000075883"/>
    </source>
</evidence>
<organism evidence="2 3">
    <name type="scientific">Anopheles culicifacies</name>
    <dbReference type="NCBI Taxonomy" id="139723"/>
    <lineage>
        <taxon>Eukaryota</taxon>
        <taxon>Metazoa</taxon>
        <taxon>Ecdysozoa</taxon>
        <taxon>Arthropoda</taxon>
        <taxon>Hexapoda</taxon>
        <taxon>Insecta</taxon>
        <taxon>Pterygota</taxon>
        <taxon>Neoptera</taxon>
        <taxon>Endopterygota</taxon>
        <taxon>Diptera</taxon>
        <taxon>Nematocera</taxon>
        <taxon>Culicoidea</taxon>
        <taxon>Culicidae</taxon>
        <taxon>Anophelinae</taxon>
        <taxon>Anopheles</taxon>
        <taxon>culicifacies species complex</taxon>
    </lineage>
</organism>
<evidence type="ECO:0000313" key="2">
    <source>
        <dbReference type="EnsemblMetazoa" id="ACUA002506-PA"/>
    </source>
</evidence>